<name>A0A0U4AKU3_9BACT</name>
<dbReference type="Gene3D" id="2.60.120.560">
    <property type="entry name" value="Exo-inulinase, domain 1"/>
    <property type="match status" value="1"/>
</dbReference>
<gene>
    <name evidence="8" type="ORF">AUC43_03315</name>
</gene>
<dbReference type="KEGG" id="hyg:AUC43_03315"/>
<dbReference type="STRING" id="1411621.AUC43_03315"/>
<dbReference type="InterPro" id="IPR013320">
    <property type="entry name" value="ConA-like_dom_sf"/>
</dbReference>
<organism evidence="8 9">
    <name type="scientific">Hymenobacter sedentarius</name>
    <dbReference type="NCBI Taxonomy" id="1411621"/>
    <lineage>
        <taxon>Bacteria</taxon>
        <taxon>Pseudomonadati</taxon>
        <taxon>Bacteroidota</taxon>
        <taxon>Cytophagia</taxon>
        <taxon>Cytophagales</taxon>
        <taxon>Hymenobacteraceae</taxon>
        <taxon>Hymenobacter</taxon>
    </lineage>
</organism>
<dbReference type="InterPro" id="IPR013148">
    <property type="entry name" value="Glyco_hydro_32_N"/>
</dbReference>
<evidence type="ECO:0000256" key="5">
    <source>
        <dbReference type="SAM" id="SignalP"/>
    </source>
</evidence>
<dbReference type="EMBL" id="CP013909">
    <property type="protein sequence ID" value="ALW84208.1"/>
    <property type="molecule type" value="Genomic_DNA"/>
</dbReference>
<proteinExistence type="inferred from homology"/>
<keyword evidence="2 4" id="KW-0378">Hydrolase</keyword>
<dbReference type="GO" id="GO:0004575">
    <property type="term" value="F:sucrose alpha-glucosidase activity"/>
    <property type="evidence" value="ECO:0007669"/>
    <property type="project" value="TreeGrafter"/>
</dbReference>
<evidence type="ECO:0000256" key="3">
    <source>
        <dbReference type="ARBA" id="ARBA00023295"/>
    </source>
</evidence>
<dbReference type="InterPro" id="IPR013189">
    <property type="entry name" value="Glyco_hydro_32_C"/>
</dbReference>
<sequence>MKKLFLLALSVLGLIHTSAAQTAAPAPAPTPQYRPAYHFSPAAHWMNDPNGMVYYQGTYHLFFQYYPDGMVWGPMHWGHATSADLVSWKEQPIALYPDSLGYIFSGSAVVDAKNTTGFGKNGQVPLVAIFTHHDPKGEKKGTDTFQNQSLAYSLDAGKTWTKYAGNPVLKNPGIHDFRDPKVSWNEVAKKWVMTLATKDRITFFSSPNLKEWTKESEFGQKLGAHGGVWECPDLFPMTLNGKTYWVLLVNLNPGGPNGGSGTQYFVGNFDGKTFTPLTTDTKWADYGPDDYAGVTFANTGNRRIFLGWMSNWEYANQVPTAPWRNATTVPRELGLQQVGAQLYLTSQPAKEVARLFPAATTLKDVVVKKEIDLTPRLKNVGDKFQLKISTRQLASFSVVLANGKGEAVVIGYDKPTNKYYIDRTKAGRTDFSPKFAGRHTAPRLAKTTEADLTLLVDATSVEVFADKGLTVMSELFFPTQPLSKLKLQATGNFTVQELSYANLAPKPSSSAAGLGGSK</sequence>
<dbReference type="SUPFAM" id="SSF49899">
    <property type="entry name" value="Concanavalin A-like lectins/glucanases"/>
    <property type="match status" value="1"/>
</dbReference>
<dbReference type="PROSITE" id="PS00609">
    <property type="entry name" value="GLYCOSYL_HYDROL_F32"/>
    <property type="match status" value="1"/>
</dbReference>
<evidence type="ECO:0000256" key="4">
    <source>
        <dbReference type="RuleBase" id="RU362110"/>
    </source>
</evidence>
<dbReference type="InterPro" id="IPR018053">
    <property type="entry name" value="Glyco_hydro_32_AS"/>
</dbReference>
<dbReference type="Gene3D" id="2.115.10.20">
    <property type="entry name" value="Glycosyl hydrolase domain, family 43"/>
    <property type="match status" value="1"/>
</dbReference>
<dbReference type="RefSeq" id="WP_068189930.1">
    <property type="nucleotide sequence ID" value="NZ_CP013909.1"/>
</dbReference>
<evidence type="ECO:0000256" key="1">
    <source>
        <dbReference type="ARBA" id="ARBA00009902"/>
    </source>
</evidence>
<keyword evidence="5" id="KW-0732">Signal</keyword>
<keyword evidence="9" id="KW-1185">Reference proteome</keyword>
<dbReference type="OrthoDB" id="9759709at2"/>
<reference evidence="8 9" key="1">
    <citation type="submission" date="2015-12" db="EMBL/GenBank/DDBJ databases">
        <authorList>
            <person name="Shamseldin A."/>
            <person name="Moawad H."/>
            <person name="Abd El-Rahim W.M."/>
            <person name="Sadowsky M.J."/>
        </authorList>
    </citation>
    <scope>NUCLEOTIDE SEQUENCE [LARGE SCALE GENOMIC DNA]</scope>
    <source>
        <strain evidence="8 9">DG5B</strain>
    </source>
</reference>
<feature type="signal peptide" evidence="5">
    <location>
        <begin position="1"/>
        <end position="23"/>
    </location>
</feature>
<dbReference type="Pfam" id="PF08244">
    <property type="entry name" value="Glyco_hydro_32C"/>
    <property type="match status" value="1"/>
</dbReference>
<dbReference type="SMART" id="SM00640">
    <property type="entry name" value="Glyco_32"/>
    <property type="match status" value="1"/>
</dbReference>
<dbReference type="SUPFAM" id="SSF75005">
    <property type="entry name" value="Arabinanase/levansucrase/invertase"/>
    <property type="match status" value="1"/>
</dbReference>
<dbReference type="CDD" id="cd18622">
    <property type="entry name" value="GH32_Inu-like"/>
    <property type="match status" value="1"/>
</dbReference>
<accession>A0A0U4AKU3</accession>
<evidence type="ECO:0000259" key="7">
    <source>
        <dbReference type="Pfam" id="PF08244"/>
    </source>
</evidence>
<evidence type="ECO:0000313" key="8">
    <source>
        <dbReference type="EMBL" id="ALW84208.1"/>
    </source>
</evidence>
<dbReference type="GO" id="GO:0005987">
    <property type="term" value="P:sucrose catabolic process"/>
    <property type="evidence" value="ECO:0007669"/>
    <property type="project" value="TreeGrafter"/>
</dbReference>
<dbReference type="InterPro" id="IPR023296">
    <property type="entry name" value="Glyco_hydro_beta-prop_sf"/>
</dbReference>
<feature type="domain" description="Glycosyl hydrolase family 32 N-terminal" evidence="6">
    <location>
        <begin position="38"/>
        <end position="344"/>
    </location>
</feature>
<dbReference type="Pfam" id="PF00251">
    <property type="entry name" value="Glyco_hydro_32N"/>
    <property type="match status" value="1"/>
</dbReference>
<evidence type="ECO:0000256" key="2">
    <source>
        <dbReference type="ARBA" id="ARBA00022801"/>
    </source>
</evidence>
<feature type="domain" description="Glycosyl hydrolase family 32 C-terminal" evidence="7">
    <location>
        <begin position="381"/>
        <end position="499"/>
    </location>
</feature>
<dbReference type="PANTHER" id="PTHR42800">
    <property type="entry name" value="EXOINULINASE INUD (AFU_ORTHOLOGUE AFUA_5G00480)"/>
    <property type="match status" value="1"/>
</dbReference>
<dbReference type="PANTHER" id="PTHR42800:SF1">
    <property type="entry name" value="EXOINULINASE INUD (AFU_ORTHOLOGUE AFUA_5G00480)"/>
    <property type="match status" value="1"/>
</dbReference>
<dbReference type="AlphaFoldDB" id="A0A0U4AKU3"/>
<dbReference type="Proteomes" id="UP000059542">
    <property type="component" value="Chromosome"/>
</dbReference>
<protein>
    <submittedName>
        <fullName evidence="8">Glycosyl hydrolase family 32</fullName>
    </submittedName>
</protein>
<evidence type="ECO:0000259" key="6">
    <source>
        <dbReference type="Pfam" id="PF00251"/>
    </source>
</evidence>
<comment type="similarity">
    <text evidence="1 4">Belongs to the glycosyl hydrolase 32 family.</text>
</comment>
<feature type="chain" id="PRO_5006846893" evidence="5">
    <location>
        <begin position="24"/>
        <end position="518"/>
    </location>
</feature>
<evidence type="ECO:0000313" key="9">
    <source>
        <dbReference type="Proteomes" id="UP000059542"/>
    </source>
</evidence>
<dbReference type="InterPro" id="IPR001362">
    <property type="entry name" value="Glyco_hydro_32"/>
</dbReference>
<dbReference type="GO" id="GO:0005737">
    <property type="term" value="C:cytoplasm"/>
    <property type="evidence" value="ECO:0007669"/>
    <property type="project" value="TreeGrafter"/>
</dbReference>
<keyword evidence="3 4" id="KW-0326">Glycosidase</keyword>